<name>A0A1F7I4R8_9BACT</name>
<accession>A0A1F7I4R8</accession>
<protein>
    <recommendedName>
        <fullName evidence="1">WYL domain-containing protein</fullName>
    </recommendedName>
</protein>
<reference evidence="2 3" key="1">
    <citation type="journal article" date="2016" name="Nat. Commun.">
        <title>Thousands of microbial genomes shed light on interconnected biogeochemical processes in an aquifer system.</title>
        <authorList>
            <person name="Anantharaman K."/>
            <person name="Brown C.T."/>
            <person name="Hug L.A."/>
            <person name="Sharon I."/>
            <person name="Castelle C.J."/>
            <person name="Probst A.J."/>
            <person name="Thomas B.C."/>
            <person name="Singh A."/>
            <person name="Wilkins M.J."/>
            <person name="Karaoz U."/>
            <person name="Brodie E.L."/>
            <person name="Williams K.H."/>
            <person name="Hubbard S.S."/>
            <person name="Banfield J.F."/>
        </authorList>
    </citation>
    <scope>NUCLEOTIDE SEQUENCE [LARGE SCALE GENOMIC DNA]</scope>
</reference>
<organism evidence="2 3">
    <name type="scientific">Candidatus Roizmanbacteria bacterium RIFCSPHIGHO2_12_FULL_41_11</name>
    <dbReference type="NCBI Taxonomy" id="1802052"/>
    <lineage>
        <taxon>Bacteria</taxon>
        <taxon>Candidatus Roizmaniibacteriota</taxon>
    </lineage>
</organism>
<evidence type="ECO:0000259" key="1">
    <source>
        <dbReference type="Pfam" id="PF13280"/>
    </source>
</evidence>
<dbReference type="EMBL" id="MGAC01000016">
    <property type="protein sequence ID" value="OGK38366.1"/>
    <property type="molecule type" value="Genomic_DNA"/>
</dbReference>
<feature type="domain" description="WYL" evidence="1">
    <location>
        <begin position="104"/>
        <end position="158"/>
    </location>
</feature>
<dbReference type="PROSITE" id="PS52050">
    <property type="entry name" value="WYL"/>
    <property type="match status" value="1"/>
</dbReference>
<evidence type="ECO:0000313" key="3">
    <source>
        <dbReference type="Proteomes" id="UP000176803"/>
    </source>
</evidence>
<evidence type="ECO:0000313" key="2">
    <source>
        <dbReference type="EMBL" id="OGK38366.1"/>
    </source>
</evidence>
<dbReference type="Pfam" id="PF13280">
    <property type="entry name" value="WYL"/>
    <property type="match status" value="1"/>
</dbReference>
<sequence length="171" mass="20653">MLWTKEMYQYLSLKTLKEVFNNTADRNKNSEKVINELIEEIKAKLDLHQINYANHRLRKIKHEYRTNIYEEAKSLYGDRYGDDDEYYYPAVEYDEKIHDIWVKGVKERTTIEMTYDSTTSGLTKRLVDPYQTRSPYGQGYCHLKKEVRKFRFDRIVEIVLTDLTFTKPKSW</sequence>
<comment type="caution">
    <text evidence="2">The sequence shown here is derived from an EMBL/GenBank/DDBJ whole genome shotgun (WGS) entry which is preliminary data.</text>
</comment>
<gene>
    <name evidence="2" type="ORF">A3F03_01435</name>
</gene>
<dbReference type="InterPro" id="IPR026881">
    <property type="entry name" value="WYL_dom"/>
</dbReference>
<dbReference type="AlphaFoldDB" id="A0A1F7I4R8"/>
<proteinExistence type="predicted"/>
<dbReference type="Proteomes" id="UP000176803">
    <property type="component" value="Unassembled WGS sequence"/>
</dbReference>